<organism evidence="8">
    <name type="scientific">Zooxanthella nutricula</name>
    <dbReference type="NCBI Taxonomy" id="1333877"/>
    <lineage>
        <taxon>Eukaryota</taxon>
        <taxon>Sar</taxon>
        <taxon>Alveolata</taxon>
        <taxon>Dinophyceae</taxon>
        <taxon>Peridiniales</taxon>
        <taxon>Peridiniales incertae sedis</taxon>
        <taxon>Zooxanthella</taxon>
    </lineage>
</organism>
<sequence>MTRLATSEERASHRASVRAADDPEAALSELFAWTEAKAEHDQREREARKQRLQFASAKLKSILSENFEFAVDSVMLWIIVVNAVFQGIQMDRSDGSTPWIIADAVFSAFFLIEIGIKVKIHGICGQFCGPSRFVNCFDALLVAIDLFQLTLLVGFPDFVENEMGSMPAASVLRLMKLFKLGRVLRLLKMDAFKDLLTMIQGMIGGFPTLLWAMVMMVLVTYFMSLLFKEFFGKEQVEHVYTHFRTVPQSMFTSFRCAFGDCSSSSGVPIFEHVLDYYGPSAGVFYCFFVFTLSVGIMNVIAAIFVESTMVAASGMLTAKKEERMRDKTLWNTRIMILIRLMAAESGVDVNRKTSQLVPVLSGLQIPVEAIDAVVQTPEGCQALLDLDVGKEDHDYLADILDADKSGACDIGEMIDGISRLRGEPRRSDIVSIDLMVRVLQRQVGEILSQVRTIPDFSTFC</sequence>
<dbReference type="Pfam" id="PF00520">
    <property type="entry name" value="Ion_trans"/>
    <property type="match status" value="1"/>
</dbReference>
<proteinExistence type="predicted"/>
<dbReference type="InterPro" id="IPR005821">
    <property type="entry name" value="Ion_trans_dom"/>
</dbReference>
<dbReference type="PROSITE" id="PS00018">
    <property type="entry name" value="EF_HAND_1"/>
    <property type="match status" value="1"/>
</dbReference>
<comment type="subcellular location">
    <subcellularLocation>
        <location evidence="1">Membrane</location>
        <topology evidence="1">Multi-pass membrane protein</topology>
    </subcellularLocation>
</comment>
<dbReference type="AlphaFoldDB" id="A0A7S2QKK5"/>
<gene>
    <name evidence="8" type="ORF">BRAN1462_LOCUS62832</name>
</gene>
<feature type="transmembrane region" description="Helical" evidence="6">
    <location>
        <begin position="282"/>
        <end position="305"/>
    </location>
</feature>
<feature type="compositionally biased region" description="Basic and acidic residues" evidence="5">
    <location>
        <begin position="1"/>
        <end position="12"/>
    </location>
</feature>
<keyword evidence="4 6" id="KW-0472">Membrane</keyword>
<dbReference type="InterPro" id="IPR018247">
    <property type="entry name" value="EF_Hand_1_Ca_BS"/>
</dbReference>
<evidence type="ECO:0000256" key="2">
    <source>
        <dbReference type="ARBA" id="ARBA00022692"/>
    </source>
</evidence>
<name>A0A7S2QKK5_9DINO</name>
<accession>A0A7S2QKK5</accession>
<dbReference type="PANTHER" id="PTHR10037:SF62">
    <property type="entry name" value="SODIUM CHANNEL PROTEIN 60E"/>
    <property type="match status" value="1"/>
</dbReference>
<dbReference type="PANTHER" id="PTHR10037">
    <property type="entry name" value="VOLTAGE-GATED CATION CHANNEL CALCIUM AND SODIUM"/>
    <property type="match status" value="1"/>
</dbReference>
<evidence type="ECO:0000256" key="3">
    <source>
        <dbReference type="ARBA" id="ARBA00022989"/>
    </source>
</evidence>
<dbReference type="Gene3D" id="1.20.120.350">
    <property type="entry name" value="Voltage-gated potassium channels. Chain C"/>
    <property type="match status" value="1"/>
</dbReference>
<feature type="transmembrane region" description="Helical" evidence="6">
    <location>
        <begin position="97"/>
        <end position="116"/>
    </location>
</feature>
<dbReference type="EMBL" id="HBGW01099141">
    <property type="protein sequence ID" value="CAD9645010.1"/>
    <property type="molecule type" value="Transcribed_RNA"/>
</dbReference>
<reference evidence="8" key="1">
    <citation type="submission" date="2021-01" db="EMBL/GenBank/DDBJ databases">
        <authorList>
            <person name="Corre E."/>
            <person name="Pelletier E."/>
            <person name="Niang G."/>
            <person name="Scheremetjew M."/>
            <person name="Finn R."/>
            <person name="Kale V."/>
            <person name="Holt S."/>
            <person name="Cochrane G."/>
            <person name="Meng A."/>
            <person name="Brown T."/>
            <person name="Cohen L."/>
        </authorList>
    </citation>
    <scope>NUCLEOTIDE SEQUENCE</scope>
    <source>
        <strain evidence="8">RCC3387</strain>
    </source>
</reference>
<feature type="transmembrane region" description="Helical" evidence="6">
    <location>
        <begin position="137"/>
        <end position="155"/>
    </location>
</feature>
<protein>
    <recommendedName>
        <fullName evidence="7">Ion transport domain-containing protein</fullName>
    </recommendedName>
</protein>
<evidence type="ECO:0000256" key="5">
    <source>
        <dbReference type="SAM" id="MobiDB-lite"/>
    </source>
</evidence>
<dbReference type="GO" id="GO:0005248">
    <property type="term" value="F:voltage-gated sodium channel activity"/>
    <property type="evidence" value="ECO:0007669"/>
    <property type="project" value="TreeGrafter"/>
</dbReference>
<keyword evidence="3 6" id="KW-1133">Transmembrane helix</keyword>
<dbReference type="InterPro" id="IPR043203">
    <property type="entry name" value="VGCC_Ca_Na"/>
</dbReference>
<feature type="transmembrane region" description="Helical" evidence="6">
    <location>
        <begin position="208"/>
        <end position="227"/>
    </location>
</feature>
<evidence type="ECO:0000256" key="6">
    <source>
        <dbReference type="SAM" id="Phobius"/>
    </source>
</evidence>
<dbReference type="GO" id="GO:0001518">
    <property type="term" value="C:voltage-gated sodium channel complex"/>
    <property type="evidence" value="ECO:0007669"/>
    <property type="project" value="TreeGrafter"/>
</dbReference>
<keyword evidence="2 6" id="KW-0812">Transmembrane</keyword>
<dbReference type="SUPFAM" id="SSF81324">
    <property type="entry name" value="Voltage-gated potassium channels"/>
    <property type="match status" value="1"/>
</dbReference>
<dbReference type="InterPro" id="IPR027359">
    <property type="entry name" value="Volt_channel_dom_sf"/>
</dbReference>
<evidence type="ECO:0000313" key="8">
    <source>
        <dbReference type="EMBL" id="CAD9645010.1"/>
    </source>
</evidence>
<evidence type="ECO:0000256" key="4">
    <source>
        <dbReference type="ARBA" id="ARBA00023136"/>
    </source>
</evidence>
<evidence type="ECO:0000259" key="7">
    <source>
        <dbReference type="Pfam" id="PF00520"/>
    </source>
</evidence>
<feature type="transmembrane region" description="Helical" evidence="6">
    <location>
        <begin position="67"/>
        <end position="85"/>
    </location>
</feature>
<feature type="domain" description="Ion transport" evidence="7">
    <location>
        <begin position="72"/>
        <end position="307"/>
    </location>
</feature>
<feature type="region of interest" description="Disordered" evidence="5">
    <location>
        <begin position="1"/>
        <end position="23"/>
    </location>
</feature>
<evidence type="ECO:0000256" key="1">
    <source>
        <dbReference type="ARBA" id="ARBA00004141"/>
    </source>
</evidence>
<dbReference type="Gene3D" id="1.10.287.70">
    <property type="match status" value="1"/>
</dbReference>